<evidence type="ECO:0000313" key="3">
    <source>
        <dbReference type="EMBL" id="GMS86928.1"/>
    </source>
</evidence>
<evidence type="ECO:0000256" key="1">
    <source>
        <dbReference type="SAM" id="MobiDB-lite"/>
    </source>
</evidence>
<keyword evidence="2" id="KW-0472">Membrane</keyword>
<protein>
    <recommendedName>
        <fullName evidence="5">G protein-coupled receptor</fullName>
    </recommendedName>
</protein>
<sequence length="142" mass="15396">NTTAAPPIGTGAAPMTASAPQMDNNSPNAAPPGYPPTGAAPMTPSYPAQQMPPQHGFPPNTVPPPYSEIPLNTNDPRFYHNNNGNQMQSGVYFVNASVPVIVLSEADMQELRRRRRRNIWISLIVFVVVFTVTMIPTIIIIS</sequence>
<accession>A0AAV5SUX6</accession>
<evidence type="ECO:0008006" key="5">
    <source>
        <dbReference type="Google" id="ProtNLM"/>
    </source>
</evidence>
<proteinExistence type="predicted"/>
<evidence type="ECO:0000256" key="2">
    <source>
        <dbReference type="SAM" id="Phobius"/>
    </source>
</evidence>
<feature type="compositionally biased region" description="Low complexity" evidence="1">
    <location>
        <begin position="1"/>
        <end position="17"/>
    </location>
</feature>
<comment type="caution">
    <text evidence="3">The sequence shown here is derived from an EMBL/GenBank/DDBJ whole genome shotgun (WGS) entry which is preliminary data.</text>
</comment>
<reference evidence="3" key="1">
    <citation type="submission" date="2023-10" db="EMBL/GenBank/DDBJ databases">
        <title>Genome assembly of Pristionchus species.</title>
        <authorList>
            <person name="Yoshida K."/>
            <person name="Sommer R.J."/>
        </authorList>
    </citation>
    <scope>NUCLEOTIDE SEQUENCE</scope>
    <source>
        <strain evidence="3">RS0144</strain>
    </source>
</reference>
<dbReference type="AlphaFoldDB" id="A0AAV5SUX6"/>
<gene>
    <name evidence="3" type="ORF">PENTCL1PPCAC_9103</name>
</gene>
<keyword evidence="4" id="KW-1185">Reference proteome</keyword>
<keyword evidence="2" id="KW-1133">Transmembrane helix</keyword>
<dbReference type="EMBL" id="BTSX01000002">
    <property type="protein sequence ID" value="GMS86928.1"/>
    <property type="molecule type" value="Genomic_DNA"/>
</dbReference>
<feature type="non-terminal residue" evidence="3">
    <location>
        <position position="1"/>
    </location>
</feature>
<keyword evidence="2" id="KW-0812">Transmembrane</keyword>
<dbReference type="Proteomes" id="UP001432027">
    <property type="component" value="Unassembled WGS sequence"/>
</dbReference>
<feature type="region of interest" description="Disordered" evidence="1">
    <location>
        <begin position="1"/>
        <end position="80"/>
    </location>
</feature>
<feature type="compositionally biased region" description="Polar residues" evidence="1">
    <location>
        <begin position="70"/>
        <end position="80"/>
    </location>
</feature>
<name>A0AAV5SUX6_9BILA</name>
<feature type="transmembrane region" description="Helical" evidence="2">
    <location>
        <begin position="119"/>
        <end position="141"/>
    </location>
</feature>
<evidence type="ECO:0000313" key="4">
    <source>
        <dbReference type="Proteomes" id="UP001432027"/>
    </source>
</evidence>
<organism evidence="3 4">
    <name type="scientific">Pristionchus entomophagus</name>
    <dbReference type="NCBI Taxonomy" id="358040"/>
    <lineage>
        <taxon>Eukaryota</taxon>
        <taxon>Metazoa</taxon>
        <taxon>Ecdysozoa</taxon>
        <taxon>Nematoda</taxon>
        <taxon>Chromadorea</taxon>
        <taxon>Rhabditida</taxon>
        <taxon>Rhabditina</taxon>
        <taxon>Diplogasteromorpha</taxon>
        <taxon>Diplogasteroidea</taxon>
        <taxon>Neodiplogasteridae</taxon>
        <taxon>Pristionchus</taxon>
    </lineage>
</organism>